<reference evidence="1" key="1">
    <citation type="submission" date="2021-08" db="EMBL/GenBank/DDBJ databases">
        <title>Draft genome sequence of the GABA producer Bifidobacterium adolescentis 4-2, isolated from healthy human feces.</title>
        <authorList>
            <person name="Altaib H."/>
            <person name="Niwa R."/>
            <person name="Abe M."/>
            <person name="Suzuki T."/>
        </authorList>
    </citation>
    <scope>NUCLEOTIDE SEQUENCE</scope>
    <source>
        <strain evidence="1">4-2</strain>
    </source>
</reference>
<accession>A0AAN4VNG5</accession>
<comment type="caution">
    <text evidence="1">The sequence shown here is derived from an EMBL/GenBank/DDBJ whole genome shotgun (WGS) entry which is preliminary data.</text>
</comment>
<dbReference type="Proteomes" id="UP000886943">
    <property type="component" value="Unassembled WGS sequence"/>
</dbReference>
<protein>
    <submittedName>
        <fullName evidence="1">Uncharacterized protein</fullName>
    </submittedName>
</protein>
<dbReference type="EMBL" id="BPPZ01000005">
    <property type="protein sequence ID" value="GJD14212.1"/>
    <property type="molecule type" value="Genomic_DNA"/>
</dbReference>
<sequence>MSELRSAGRWGAARFGAKIAGFVPETVVFLGVSPPIGGKGFRMAGVNMGVFEGETHVLVCLSIDE</sequence>
<evidence type="ECO:0000313" key="2">
    <source>
        <dbReference type="Proteomes" id="UP000886943"/>
    </source>
</evidence>
<gene>
    <name evidence="1" type="ORF">BIFAD42_11960</name>
</gene>
<proteinExistence type="predicted"/>
<name>A0AAN4VNG5_BIFAD</name>
<organism evidence="1 2">
    <name type="scientific">Bifidobacterium adolescentis</name>
    <dbReference type="NCBI Taxonomy" id="1680"/>
    <lineage>
        <taxon>Bacteria</taxon>
        <taxon>Bacillati</taxon>
        <taxon>Actinomycetota</taxon>
        <taxon>Actinomycetes</taxon>
        <taxon>Bifidobacteriales</taxon>
        <taxon>Bifidobacteriaceae</taxon>
        <taxon>Bifidobacterium</taxon>
    </lineage>
</organism>
<dbReference type="AlphaFoldDB" id="A0AAN4VNG5"/>
<evidence type="ECO:0000313" key="1">
    <source>
        <dbReference type="EMBL" id="GJD14212.1"/>
    </source>
</evidence>